<sequence length="250" mass="28077">MKHFATLAAMYLMYISAVFGQLDESKNFLYLYSDSVIYANRINLRRDFSGSLYFTVDSKIFHPEQVKFFNNYRGFFANVKDATFNGETAFSERIRKGKLNLFEEKTFTWEYDDDGDVYGRRYRERPQVSAVRNYYNIDYGKQKKATYTNLSKDLAGNPESIQLLNKYESVKKAKIGLYVGAGASLLAGLITFVSGGSKSTDLQHGFNSGSKEFTGGVILLGLGTGLATGGYLLSVSEPKYLKAAIDSYND</sequence>
<evidence type="ECO:0000313" key="3">
    <source>
        <dbReference type="Proteomes" id="UP000322918"/>
    </source>
</evidence>
<name>A0A5M9HDQ2_9SPHI</name>
<feature type="transmembrane region" description="Helical" evidence="1">
    <location>
        <begin position="213"/>
        <end position="233"/>
    </location>
</feature>
<dbReference type="OrthoDB" id="791508at2"/>
<evidence type="ECO:0000313" key="2">
    <source>
        <dbReference type="EMBL" id="KAA8483398.1"/>
    </source>
</evidence>
<reference evidence="2 3" key="1">
    <citation type="submission" date="2019-09" db="EMBL/GenBank/DDBJ databases">
        <title>Pararcticibacter amylolyticus gen. nov., sp. nov., isolated from a rottenly hemp rope, and reclassification of Pedobacter tournemirensis as Pararcticibacter tournemirensis comb. nov.</title>
        <authorList>
            <person name="Cai Y."/>
        </authorList>
    </citation>
    <scope>NUCLEOTIDE SEQUENCE [LARGE SCALE GENOMIC DNA]</scope>
    <source>
        <strain evidence="2 3">TF5-37.2-LB10</strain>
    </source>
</reference>
<gene>
    <name evidence="2" type="ORF">F1649_09420</name>
</gene>
<keyword evidence="3" id="KW-1185">Reference proteome</keyword>
<keyword evidence="1" id="KW-1133">Transmembrane helix</keyword>
<dbReference type="EMBL" id="VWNE01000012">
    <property type="protein sequence ID" value="KAA8483398.1"/>
    <property type="molecule type" value="Genomic_DNA"/>
</dbReference>
<accession>A0A5M9HDQ2</accession>
<keyword evidence="1" id="KW-0472">Membrane</keyword>
<proteinExistence type="predicted"/>
<organism evidence="2 3">
    <name type="scientific">Arcticibacter tournemirensis</name>
    <dbReference type="NCBI Taxonomy" id="699437"/>
    <lineage>
        <taxon>Bacteria</taxon>
        <taxon>Pseudomonadati</taxon>
        <taxon>Bacteroidota</taxon>
        <taxon>Sphingobacteriia</taxon>
        <taxon>Sphingobacteriales</taxon>
        <taxon>Sphingobacteriaceae</taxon>
        <taxon>Arcticibacter</taxon>
    </lineage>
</organism>
<dbReference type="AlphaFoldDB" id="A0A5M9HDQ2"/>
<evidence type="ECO:0000256" key="1">
    <source>
        <dbReference type="SAM" id="Phobius"/>
    </source>
</evidence>
<comment type="caution">
    <text evidence="2">The sequence shown here is derived from an EMBL/GenBank/DDBJ whole genome shotgun (WGS) entry which is preliminary data.</text>
</comment>
<feature type="transmembrane region" description="Helical" evidence="1">
    <location>
        <begin position="175"/>
        <end position="193"/>
    </location>
</feature>
<keyword evidence="1" id="KW-0812">Transmembrane</keyword>
<protein>
    <submittedName>
        <fullName evidence="2">Uncharacterized protein</fullName>
    </submittedName>
</protein>
<dbReference type="RefSeq" id="WP_141815202.1">
    <property type="nucleotide sequence ID" value="NZ_VFPL01000001.1"/>
</dbReference>
<dbReference type="Proteomes" id="UP000322918">
    <property type="component" value="Unassembled WGS sequence"/>
</dbReference>